<proteinExistence type="predicted"/>
<protein>
    <submittedName>
        <fullName evidence="1">Uncharacterized protein</fullName>
    </submittedName>
</protein>
<dbReference type="Proteomes" id="UP000640052">
    <property type="component" value="Unassembled WGS sequence"/>
</dbReference>
<accession>A0A919Q802</accession>
<dbReference type="InterPro" id="IPR036291">
    <property type="entry name" value="NAD(P)-bd_dom_sf"/>
</dbReference>
<reference evidence="1" key="1">
    <citation type="submission" date="2021-01" db="EMBL/GenBank/DDBJ databases">
        <title>Whole genome shotgun sequence of Acrocarpospora phusangensis NBRC 108782.</title>
        <authorList>
            <person name="Komaki H."/>
            <person name="Tamura T."/>
        </authorList>
    </citation>
    <scope>NUCLEOTIDE SEQUENCE</scope>
    <source>
        <strain evidence="1">NBRC 108782</strain>
    </source>
</reference>
<evidence type="ECO:0000313" key="1">
    <source>
        <dbReference type="EMBL" id="GIH24007.1"/>
    </source>
</evidence>
<gene>
    <name evidence="1" type="ORF">Aph01nite_23170</name>
</gene>
<organism evidence="1 2">
    <name type="scientific">Acrocarpospora phusangensis</name>
    <dbReference type="NCBI Taxonomy" id="1070424"/>
    <lineage>
        <taxon>Bacteria</taxon>
        <taxon>Bacillati</taxon>
        <taxon>Actinomycetota</taxon>
        <taxon>Actinomycetes</taxon>
        <taxon>Streptosporangiales</taxon>
        <taxon>Streptosporangiaceae</taxon>
        <taxon>Acrocarpospora</taxon>
    </lineage>
</organism>
<dbReference type="AlphaFoldDB" id="A0A919Q802"/>
<dbReference type="Gene3D" id="3.40.50.720">
    <property type="entry name" value="NAD(P)-binding Rossmann-like Domain"/>
    <property type="match status" value="1"/>
</dbReference>
<evidence type="ECO:0000313" key="2">
    <source>
        <dbReference type="Proteomes" id="UP000640052"/>
    </source>
</evidence>
<name>A0A919Q802_9ACTN</name>
<sequence length="136" mass="13520">MAAPFAVSARMCGPSGDVAMGVPSLADTGLLGPLWGPVTGRTQSIAPGTTDTALVRPQALPDALWQGFERAWGPLNVSGLQRMATPEETARAVVSLATGEFGYMTGSTGLAGGGPFGGGPFGGGSMRMPPGFPAAG</sequence>
<dbReference type="SUPFAM" id="SSF51735">
    <property type="entry name" value="NAD(P)-binding Rossmann-fold domains"/>
    <property type="match status" value="1"/>
</dbReference>
<keyword evidence="2" id="KW-1185">Reference proteome</keyword>
<comment type="caution">
    <text evidence="1">The sequence shown here is derived from an EMBL/GenBank/DDBJ whole genome shotgun (WGS) entry which is preliminary data.</text>
</comment>
<dbReference type="EMBL" id="BOOA01000014">
    <property type="protein sequence ID" value="GIH24007.1"/>
    <property type="molecule type" value="Genomic_DNA"/>
</dbReference>